<dbReference type="EMBL" id="MT497017">
    <property type="protein sequence ID" value="QLF85225.1"/>
    <property type="molecule type" value="Genomic_DNA"/>
</dbReference>
<evidence type="ECO:0000313" key="1">
    <source>
        <dbReference type="EMBL" id="QLF85225.1"/>
    </source>
</evidence>
<proteinExistence type="predicted"/>
<accession>A0A7D5FVB1</accession>
<dbReference type="Proteomes" id="UP000510645">
    <property type="component" value="Segment"/>
</dbReference>
<organism evidence="1 2">
    <name type="scientific">Flavobacterium phage vB_FspP_elemoA_7-9A</name>
    <dbReference type="NCBI Taxonomy" id="2743781"/>
    <lineage>
        <taxon>Viruses</taxon>
        <taxon>Duplodnaviria</taxon>
        <taxon>Heunggongvirae</taxon>
        <taxon>Uroviricota</taxon>
        <taxon>Caudoviricetes</taxon>
        <taxon>Elemovirus</taxon>
        <taxon>Elemovirus elemoA</taxon>
    </lineage>
</organism>
<reference evidence="1 2" key="1">
    <citation type="submission" date="2020-05" db="EMBL/GenBank/DDBJ databases">
        <title>Genomics and ecology of novel Flavobacterium phages from the Baltic Sea.</title>
        <authorList>
            <person name="Hoetzinger M."/>
            <person name="Nilsson E."/>
            <person name="Holmfeldt K."/>
        </authorList>
    </citation>
    <scope>NUCLEOTIDE SEQUENCE [LARGE SCALE GENOMIC DNA]</scope>
</reference>
<gene>
    <name evidence="1" type="ORF">elemo79Aphanotate_31</name>
</gene>
<keyword evidence="2" id="KW-1185">Reference proteome</keyword>
<sequence length="115" mass="13339">MEAKKFTLFEVAKILRNHHLNKLNYKDYNKFTQDDFDGVEYVRVNNKTRPKDLIGKSSRVSKVIKVLSPKGKEILFDGVTDICEALDIKAKNYWRKMAENQGYTIVSVEEVAKLI</sequence>
<name>A0A7D5FVB1_9CAUD</name>
<protein>
    <submittedName>
        <fullName evidence="1">Uncharacterized protein</fullName>
    </submittedName>
</protein>
<evidence type="ECO:0000313" key="2">
    <source>
        <dbReference type="Proteomes" id="UP000510645"/>
    </source>
</evidence>